<dbReference type="EMBL" id="CP158586">
    <property type="protein sequence ID" value="XCA33047.1"/>
    <property type="molecule type" value="Genomic_DNA"/>
</dbReference>
<name>A0AAU7YGM4_9RICK</name>
<keyword evidence="1" id="KW-0255">Endonuclease</keyword>
<dbReference type="EC" id="3.1.21.-" evidence="1"/>
<accession>A0AAU7YGM4</accession>
<dbReference type="AlphaFoldDB" id="A0AAU7YGM4"/>
<evidence type="ECO:0000313" key="1">
    <source>
        <dbReference type="EMBL" id="XCA33047.1"/>
    </source>
</evidence>
<proteinExistence type="predicted"/>
<dbReference type="Pfam" id="PF09556">
    <property type="entry name" value="RE_HaeIII"/>
    <property type="match status" value="1"/>
</dbReference>
<dbReference type="GO" id="GO:0004519">
    <property type="term" value="F:endonuclease activity"/>
    <property type="evidence" value="ECO:0007669"/>
    <property type="project" value="UniProtKB-KW"/>
</dbReference>
<protein>
    <submittedName>
        <fullName evidence="1">HaeIII family restriction endonuclease</fullName>
        <ecNumber evidence="1">3.1.21.-</ecNumber>
    </submittedName>
</protein>
<keyword evidence="1" id="KW-0540">Nuclease</keyword>
<organism evidence="1">
    <name type="scientific">Wolbachia endosymbiont of Polyergus mexicanus</name>
    <dbReference type="NCBI Taxonomy" id="3171167"/>
    <lineage>
        <taxon>Bacteria</taxon>
        <taxon>Pseudomonadati</taxon>
        <taxon>Pseudomonadota</taxon>
        <taxon>Alphaproteobacteria</taxon>
        <taxon>Rickettsiales</taxon>
        <taxon>Anaplasmataceae</taxon>
        <taxon>Wolbachieae</taxon>
        <taxon>Wolbachia</taxon>
    </lineage>
</organism>
<gene>
    <name evidence="1" type="ORF">ABS808_04565</name>
</gene>
<sequence length="298" mass="34248">MKQNINGKAFEYTLAIAFYQITKAKIQENSSFEVAKNCYRSLEDLHKYILEKASSEAAMFLQAHDARVTNARSILLQDDGVGIQGDVRDIVIEVPKGQIGISAKYNHAAIKHSRLSDKIDFGKEWTDHPCGEKYFKTIQPVFMQLREMRAQNMLFRDIQGKETRIYLPVLTAFEDELKRLCESFRGVFVEKFFRYLLGRHDFYKIMLKTPCKRKTVSLQSVNIGGTLEYGSKWKIPERIRVIERKSGSSSTIEVMFEGRWTISFRLHNASSKTEPSLKFDIQFIGIASSVGLHVIDIV</sequence>
<reference evidence="1" key="1">
    <citation type="submission" date="2024-06" db="EMBL/GenBank/DDBJ databases">
        <title>Genome assembly of the Polyergus mexicanus.</title>
        <authorList>
            <person name="Cash E."/>
            <person name="Tustsui N.D."/>
            <person name="Ward P."/>
            <person name="Nguyen O."/>
            <person name="Sahasrabudhe R."/>
            <person name="Fairbairn C.W."/>
            <person name="Seligmann W.E."/>
            <person name="Sacco S."/>
            <person name="Beraut E."/>
            <person name="Miller C."/>
            <person name="Toffelmier E."/>
            <person name="Shaffer H.B."/>
        </authorList>
    </citation>
    <scope>NUCLEOTIDE SEQUENCE</scope>
    <source>
        <strain evidence="1">NDT 795.1</strain>
    </source>
</reference>
<keyword evidence="1" id="KW-0378">Hydrolase</keyword>
<dbReference type="GO" id="GO:0016787">
    <property type="term" value="F:hydrolase activity"/>
    <property type="evidence" value="ECO:0007669"/>
    <property type="project" value="UniProtKB-KW"/>
</dbReference>
<dbReference type="InterPro" id="IPR019059">
    <property type="entry name" value="Restrct_endonuc_II_HaeIII"/>
</dbReference>